<feature type="domain" description="VWFA" evidence="2">
    <location>
        <begin position="108"/>
        <end position="282"/>
    </location>
</feature>
<dbReference type="Proteomes" id="UP000681967">
    <property type="component" value="Unassembled WGS sequence"/>
</dbReference>
<dbReference type="InterPro" id="IPR002035">
    <property type="entry name" value="VWF_A"/>
</dbReference>
<comment type="caution">
    <text evidence="3">The sequence shown here is derived from an EMBL/GenBank/DDBJ whole genome shotgun (WGS) entry which is preliminary data.</text>
</comment>
<accession>A0A8S2LML2</accession>
<dbReference type="InterPro" id="IPR036465">
    <property type="entry name" value="vWFA_dom_sf"/>
</dbReference>
<dbReference type="Gene3D" id="3.40.50.410">
    <property type="entry name" value="von Willebrand factor, type A domain"/>
    <property type="match status" value="1"/>
</dbReference>
<sequence length="656" mass="73999">MTIPFSKLFSPNGRELKKLLQKQKTLISSGSPGTILIKVIDLGQKNAYVIEFSQQNTHLDRDILLDIKLANNHSNSIVAVEPGAVITSFTPIEQDCQHARNNLETTNQFVFIIDCGGSMQDENKIGLAREAMLLFLKSLPFDCHFNIIRFGSNHKTLFNEITVVKSEENARKAEQLFNQLQAELGGTEILRPLQWLEERSPWQGRSRQIFMMTDGEISNVNQVLGLCRSMATSPRIFSFDLGQSPSRSLVKGLALATKRSHRPCITNIQVNWNLGNNVMNAPAKMPPVYASDRLIVYVLVNDQNVDFDYNSSVEFRTEGNHLGAAKIDYLPNVDNNGMIARLAPKALILELQHANLPPSVKNNNAGSFQSRFQQNFSSTTPMTTTDEKEITKKMIIELSLKYRILSSHTAFIGVEKRTNASNDDMVLCEIPIQISTDDQHLEATLSSASFQNSSMALLIPKCETEMKQRERRMAELEIRWMMGREREMKECASSMTTSASRIKMNKQCTQLIPPRLFNGASWRSNSKRKDNSNSSESCADACSSSSTAQYDLFSVSPSEQNSTRQVKFEIWSTDGQNIVRYLIKHLTGKPLESFSSSIDKQILVSAIVIVACERRFTEISTMWHGVVQKARKQFLHLLTNDVKQLESLLENIRQQL</sequence>
<proteinExistence type="predicted"/>
<name>A0A8S2LML2_9BILA</name>
<dbReference type="EMBL" id="CAJOBH010002505">
    <property type="protein sequence ID" value="CAF3909791.1"/>
    <property type="molecule type" value="Genomic_DNA"/>
</dbReference>
<dbReference type="SUPFAM" id="SSF53300">
    <property type="entry name" value="vWA-like"/>
    <property type="match status" value="1"/>
</dbReference>
<protein>
    <recommendedName>
        <fullName evidence="2">VWFA domain-containing protein</fullName>
    </recommendedName>
</protein>
<evidence type="ECO:0000256" key="1">
    <source>
        <dbReference type="SAM" id="MobiDB-lite"/>
    </source>
</evidence>
<dbReference type="SMART" id="SM00327">
    <property type="entry name" value="VWA"/>
    <property type="match status" value="1"/>
</dbReference>
<dbReference type="PROSITE" id="PS50234">
    <property type="entry name" value="VWFA"/>
    <property type="match status" value="1"/>
</dbReference>
<dbReference type="AlphaFoldDB" id="A0A8S2LML2"/>
<dbReference type="PANTHER" id="PTHR45737">
    <property type="entry name" value="VON WILLEBRAND FACTOR A DOMAIN-CONTAINING PROTEIN 5A"/>
    <property type="match status" value="1"/>
</dbReference>
<reference evidence="3" key="1">
    <citation type="submission" date="2021-02" db="EMBL/GenBank/DDBJ databases">
        <authorList>
            <person name="Nowell W R."/>
        </authorList>
    </citation>
    <scope>NUCLEOTIDE SEQUENCE</scope>
</reference>
<organism evidence="3 4">
    <name type="scientific">Rotaria magnacalcarata</name>
    <dbReference type="NCBI Taxonomy" id="392030"/>
    <lineage>
        <taxon>Eukaryota</taxon>
        <taxon>Metazoa</taxon>
        <taxon>Spiralia</taxon>
        <taxon>Gnathifera</taxon>
        <taxon>Rotifera</taxon>
        <taxon>Eurotatoria</taxon>
        <taxon>Bdelloidea</taxon>
        <taxon>Philodinida</taxon>
        <taxon>Philodinidae</taxon>
        <taxon>Rotaria</taxon>
    </lineage>
</organism>
<gene>
    <name evidence="3" type="ORF">BYL167_LOCUS8916</name>
</gene>
<evidence type="ECO:0000259" key="2">
    <source>
        <dbReference type="PROSITE" id="PS50234"/>
    </source>
</evidence>
<dbReference type="Pfam" id="PF13768">
    <property type="entry name" value="VWA_3"/>
    <property type="match status" value="1"/>
</dbReference>
<evidence type="ECO:0000313" key="3">
    <source>
        <dbReference type="EMBL" id="CAF3909791.1"/>
    </source>
</evidence>
<dbReference type="PANTHER" id="PTHR45737:SF6">
    <property type="entry name" value="VON WILLEBRAND FACTOR A DOMAIN-CONTAINING PROTEIN 5A"/>
    <property type="match status" value="1"/>
</dbReference>
<feature type="region of interest" description="Disordered" evidence="1">
    <location>
        <begin position="519"/>
        <end position="538"/>
    </location>
</feature>
<evidence type="ECO:0000313" key="4">
    <source>
        <dbReference type="Proteomes" id="UP000681967"/>
    </source>
</evidence>